<gene>
    <name evidence="1" type="ORF">E2C01_035520</name>
</gene>
<evidence type="ECO:0000313" key="1">
    <source>
        <dbReference type="EMBL" id="MPC41910.1"/>
    </source>
</evidence>
<protein>
    <submittedName>
        <fullName evidence="1">Uncharacterized protein</fullName>
    </submittedName>
</protein>
<organism evidence="1 2">
    <name type="scientific">Portunus trituberculatus</name>
    <name type="common">Swimming crab</name>
    <name type="synonym">Neptunus trituberculatus</name>
    <dbReference type="NCBI Taxonomy" id="210409"/>
    <lineage>
        <taxon>Eukaryota</taxon>
        <taxon>Metazoa</taxon>
        <taxon>Ecdysozoa</taxon>
        <taxon>Arthropoda</taxon>
        <taxon>Crustacea</taxon>
        <taxon>Multicrustacea</taxon>
        <taxon>Malacostraca</taxon>
        <taxon>Eumalacostraca</taxon>
        <taxon>Eucarida</taxon>
        <taxon>Decapoda</taxon>
        <taxon>Pleocyemata</taxon>
        <taxon>Brachyura</taxon>
        <taxon>Eubrachyura</taxon>
        <taxon>Portunoidea</taxon>
        <taxon>Portunidae</taxon>
        <taxon>Portuninae</taxon>
        <taxon>Portunus</taxon>
    </lineage>
</organism>
<dbReference type="EMBL" id="VSRR010005232">
    <property type="protein sequence ID" value="MPC41910.1"/>
    <property type="molecule type" value="Genomic_DNA"/>
</dbReference>
<name>A0A5B7F3D6_PORTR</name>
<dbReference type="AlphaFoldDB" id="A0A5B7F3D6"/>
<evidence type="ECO:0000313" key="2">
    <source>
        <dbReference type="Proteomes" id="UP000324222"/>
    </source>
</evidence>
<comment type="caution">
    <text evidence="1">The sequence shown here is derived from an EMBL/GenBank/DDBJ whole genome shotgun (WGS) entry which is preliminary data.</text>
</comment>
<proteinExistence type="predicted"/>
<dbReference type="Proteomes" id="UP000324222">
    <property type="component" value="Unassembled WGS sequence"/>
</dbReference>
<reference evidence="1 2" key="1">
    <citation type="submission" date="2019-05" db="EMBL/GenBank/DDBJ databases">
        <title>Another draft genome of Portunus trituberculatus and its Hox gene families provides insights of decapod evolution.</title>
        <authorList>
            <person name="Jeong J.-H."/>
            <person name="Song I."/>
            <person name="Kim S."/>
            <person name="Choi T."/>
            <person name="Kim D."/>
            <person name="Ryu S."/>
            <person name="Kim W."/>
        </authorList>
    </citation>
    <scope>NUCLEOTIDE SEQUENCE [LARGE SCALE GENOMIC DNA]</scope>
    <source>
        <tissue evidence="1">Muscle</tissue>
    </source>
</reference>
<sequence>MDRAIITSGKLIFVFKKARGRMCVVQRCEVAGRYMVDLRPQSVGTAPYVNQLSDYLSAGVPRMKVEDTFTDNFALTGQAVQ</sequence>
<keyword evidence="2" id="KW-1185">Reference proteome</keyword>
<accession>A0A5B7F3D6</accession>